<dbReference type="PANTHER" id="PTHR45647:SF100">
    <property type="entry name" value="U-BOX DOMAIN-CONTAINING PROTEIN 33"/>
    <property type="match status" value="1"/>
</dbReference>
<dbReference type="Gene3D" id="3.30.200.20">
    <property type="entry name" value="Phosphorylase Kinase, domain 1"/>
    <property type="match status" value="1"/>
</dbReference>
<feature type="coiled-coil region" evidence="4">
    <location>
        <begin position="826"/>
        <end position="895"/>
    </location>
</feature>
<dbReference type="InterPro" id="IPR008271">
    <property type="entry name" value="Ser/Thr_kinase_AS"/>
</dbReference>
<dbReference type="Proteomes" id="UP000823749">
    <property type="component" value="Chromosome 7"/>
</dbReference>
<proteinExistence type="predicted"/>
<reference evidence="6" key="1">
    <citation type="submission" date="2020-08" db="EMBL/GenBank/DDBJ databases">
        <title>Plant Genome Project.</title>
        <authorList>
            <person name="Zhang R.-G."/>
        </authorList>
    </citation>
    <scope>NUCLEOTIDE SEQUENCE</scope>
    <source>
        <strain evidence="6">WSP0</strain>
        <tissue evidence="6">Leaf</tissue>
    </source>
</reference>
<dbReference type="Gene3D" id="1.10.510.10">
    <property type="entry name" value="Transferase(Phosphotransferase) domain 1"/>
    <property type="match status" value="1"/>
</dbReference>
<comment type="caution">
    <text evidence="6">The sequence shown here is derived from an EMBL/GenBank/DDBJ whole genome shotgun (WGS) entry which is preliminary data.</text>
</comment>
<dbReference type="EMBL" id="JACTNZ010000007">
    <property type="protein sequence ID" value="KAG5538377.1"/>
    <property type="molecule type" value="Genomic_DNA"/>
</dbReference>
<dbReference type="InterPro" id="IPR051348">
    <property type="entry name" value="U-box_ubiquitin_ligases"/>
</dbReference>
<dbReference type="GO" id="GO:0061630">
    <property type="term" value="F:ubiquitin protein ligase activity"/>
    <property type="evidence" value="ECO:0007669"/>
    <property type="project" value="UniProtKB-EC"/>
</dbReference>
<gene>
    <name evidence="6" type="ORF">RHGRI_019078</name>
</gene>
<dbReference type="AlphaFoldDB" id="A0AAV6JB40"/>
<dbReference type="InterPro" id="IPR000719">
    <property type="entry name" value="Prot_kinase_dom"/>
</dbReference>
<evidence type="ECO:0000256" key="2">
    <source>
        <dbReference type="ARBA" id="ARBA00012483"/>
    </source>
</evidence>
<evidence type="ECO:0000256" key="4">
    <source>
        <dbReference type="SAM" id="Coils"/>
    </source>
</evidence>
<evidence type="ECO:0000313" key="6">
    <source>
        <dbReference type="EMBL" id="KAG5538377.1"/>
    </source>
</evidence>
<name>A0AAV6JB40_9ERIC</name>
<dbReference type="InterPro" id="IPR011009">
    <property type="entry name" value="Kinase-like_dom_sf"/>
</dbReference>
<dbReference type="PANTHER" id="PTHR45647">
    <property type="entry name" value="OS02G0152300 PROTEIN"/>
    <property type="match status" value="1"/>
</dbReference>
<dbReference type="SMART" id="SM00220">
    <property type="entry name" value="S_TKc"/>
    <property type="match status" value="1"/>
</dbReference>
<protein>
    <recommendedName>
        <fullName evidence="2">RING-type E3 ubiquitin transferase</fullName>
        <ecNumber evidence="2">2.3.2.27</ecNumber>
    </recommendedName>
</protein>
<keyword evidence="3" id="KW-0833">Ubl conjugation pathway</keyword>
<organism evidence="6 7">
    <name type="scientific">Rhododendron griersonianum</name>
    <dbReference type="NCBI Taxonomy" id="479676"/>
    <lineage>
        <taxon>Eukaryota</taxon>
        <taxon>Viridiplantae</taxon>
        <taxon>Streptophyta</taxon>
        <taxon>Embryophyta</taxon>
        <taxon>Tracheophyta</taxon>
        <taxon>Spermatophyta</taxon>
        <taxon>Magnoliopsida</taxon>
        <taxon>eudicotyledons</taxon>
        <taxon>Gunneridae</taxon>
        <taxon>Pentapetalae</taxon>
        <taxon>asterids</taxon>
        <taxon>Ericales</taxon>
        <taxon>Ericaceae</taxon>
        <taxon>Ericoideae</taxon>
        <taxon>Rhodoreae</taxon>
        <taxon>Rhododendron</taxon>
    </lineage>
</organism>
<evidence type="ECO:0000259" key="5">
    <source>
        <dbReference type="PROSITE" id="PS50011"/>
    </source>
</evidence>
<dbReference type="SUPFAM" id="SSF56112">
    <property type="entry name" value="Protein kinase-like (PK-like)"/>
    <property type="match status" value="1"/>
</dbReference>
<comment type="catalytic activity">
    <reaction evidence="1">
        <text>S-ubiquitinyl-[E2 ubiquitin-conjugating enzyme]-L-cysteine + [acceptor protein]-L-lysine = [E2 ubiquitin-conjugating enzyme]-L-cysteine + N(6)-ubiquitinyl-[acceptor protein]-L-lysine.</text>
        <dbReference type="EC" id="2.3.2.27"/>
    </reaction>
</comment>
<dbReference type="EC" id="2.3.2.27" evidence="2"/>
<evidence type="ECO:0000256" key="3">
    <source>
        <dbReference type="ARBA" id="ARBA00022786"/>
    </source>
</evidence>
<dbReference type="PROSITE" id="PS50011">
    <property type="entry name" value="PROTEIN_KINASE_DOM"/>
    <property type="match status" value="1"/>
</dbReference>
<dbReference type="GO" id="GO:0005524">
    <property type="term" value="F:ATP binding"/>
    <property type="evidence" value="ECO:0007669"/>
    <property type="project" value="InterPro"/>
</dbReference>
<evidence type="ECO:0000256" key="1">
    <source>
        <dbReference type="ARBA" id="ARBA00000900"/>
    </source>
</evidence>
<dbReference type="Pfam" id="PF00069">
    <property type="entry name" value="Pkinase"/>
    <property type="match status" value="1"/>
</dbReference>
<keyword evidence="7" id="KW-1185">Reference proteome</keyword>
<evidence type="ECO:0000313" key="7">
    <source>
        <dbReference type="Proteomes" id="UP000823749"/>
    </source>
</evidence>
<dbReference type="GO" id="GO:0004672">
    <property type="term" value="F:protein kinase activity"/>
    <property type="evidence" value="ECO:0007669"/>
    <property type="project" value="InterPro"/>
</dbReference>
<keyword evidence="4" id="KW-0175">Coiled coil</keyword>
<accession>A0AAV6JB40</accession>
<dbReference type="PROSITE" id="PS00108">
    <property type="entry name" value="PROTEIN_KINASE_ST"/>
    <property type="match status" value="1"/>
</dbReference>
<sequence length="900" mass="99756">MKYPDMDISGIMASSSETIEESAPQPVQVVEDKMYVAVGKDVKKSESVITWALQNSGGRNVCLLHVDEPAQRILRMGTKFPTSQLKEHHVLLYREAERQEMNKLQQDYSTMCSRAGAIKYLVLLSALFKLDKKFLIASSISRLRGTLFPKSLTVMPSHCRKMMEPKSKKAIYVREQAPTFCHIWFICKGYLVHTREGTSDGVSVEVASSTLRSRSDAEGTNYQLKLTSSGPNFRRGIQSLFRGMRVSTFSPDYSSGVTSCSSSTAEGNPVDMDEISRSPSRYSSWSSVDMVDDSALTVASTKEDNHQFSLRSSVSEGHTNDELYDRLKQSIEAAETSKQEAFDESRRRWKAEKDAIDAIHRVNVLSKLRHPNLVALIGACPESFILVYEYLPNGSLEDRLCCKDGSPPLSWQTRIRIATELCSALIYLHSCNPSSIVHGDLKPANILLDSDYVSKLSDFGICRILNQNEFSSNNTAVCCITNPKGTFTYIDPFLISTGELTPKSDVYSFGIILLRLLTGRPAMGIAKEVKCALDKGDFKNLLDPTAGDWPFVQAQQLAHIAMRCCEFNRRSRPDLASDVRRVLEGMRVSCQAPPFLMNSLDSSSMGSCIENEVIDVGDIEYIDLESTEVVRGQTVEKIEVHDLEVKDVEVHDLEDHELTPPAKSHPLEAAEGSVGHFLQGDQVFTGIVPAVGGQAGLSEGTSVQDGWYIQHFEDGIVKLICDDKIGILDPSKLFAHYGDRPEALSLLGKVLKSWPVTFAEVLNKGDYFVRTAVDTVYFLMQQAELCCANPLNETAFAEIKNTVEGLRCLGAKVDWYLPLLQGTLARTVAMAELTRVEEKLKEAEVEVVALRAKKTEVEKELKAAGAKKTEVEKELKAAETAAAALVARKEELKAMLTPLM</sequence>
<feature type="domain" description="Protein kinase" evidence="5">
    <location>
        <begin position="308"/>
        <end position="596"/>
    </location>
</feature>